<proteinExistence type="predicted"/>
<protein>
    <submittedName>
        <fullName evidence="1">Uncharacterized protein</fullName>
    </submittedName>
</protein>
<dbReference type="GO" id="GO:0000127">
    <property type="term" value="C:transcription factor TFIIIC complex"/>
    <property type="evidence" value="ECO:0007669"/>
    <property type="project" value="TreeGrafter"/>
</dbReference>
<organism evidence="1 2">
    <name type="scientific">Hevea brasiliensis</name>
    <name type="common">Para rubber tree</name>
    <name type="synonym">Siphonia brasiliensis</name>
    <dbReference type="NCBI Taxonomy" id="3981"/>
    <lineage>
        <taxon>Eukaryota</taxon>
        <taxon>Viridiplantae</taxon>
        <taxon>Streptophyta</taxon>
        <taxon>Embryophyta</taxon>
        <taxon>Tracheophyta</taxon>
        <taxon>Spermatophyta</taxon>
        <taxon>Magnoliopsida</taxon>
        <taxon>eudicotyledons</taxon>
        <taxon>Gunneridae</taxon>
        <taxon>Pentapetalae</taxon>
        <taxon>rosids</taxon>
        <taxon>fabids</taxon>
        <taxon>Malpighiales</taxon>
        <taxon>Euphorbiaceae</taxon>
        <taxon>Crotonoideae</taxon>
        <taxon>Micrandreae</taxon>
        <taxon>Hevea</taxon>
    </lineage>
</organism>
<accession>A0A6A6KRH9</accession>
<gene>
    <name evidence="1" type="ORF">GH714_020308</name>
</gene>
<dbReference type="SUPFAM" id="SSF48452">
    <property type="entry name" value="TPR-like"/>
    <property type="match status" value="1"/>
</dbReference>
<comment type="caution">
    <text evidence="1">The sequence shown here is derived from an EMBL/GenBank/DDBJ whole genome shotgun (WGS) entry which is preliminary data.</text>
</comment>
<dbReference type="Proteomes" id="UP000467840">
    <property type="component" value="Chromosome 2"/>
</dbReference>
<dbReference type="EMBL" id="JAAGAX010000015">
    <property type="protein sequence ID" value="KAF2291134.1"/>
    <property type="molecule type" value="Genomic_DNA"/>
</dbReference>
<dbReference type="Gene3D" id="1.25.40.10">
    <property type="entry name" value="Tetratricopeptide repeat domain"/>
    <property type="match status" value="1"/>
</dbReference>
<evidence type="ECO:0000313" key="2">
    <source>
        <dbReference type="Proteomes" id="UP000467840"/>
    </source>
</evidence>
<dbReference type="AlphaFoldDB" id="A0A6A6KRH9"/>
<keyword evidence="2" id="KW-1185">Reference proteome</keyword>
<dbReference type="PANTHER" id="PTHR23082">
    <property type="entry name" value="TRANSCRIPTION INITIATION FACTOR IIIC TFIIIC , POLYPEPTIDE 3-RELATED"/>
    <property type="match status" value="1"/>
</dbReference>
<evidence type="ECO:0000313" key="1">
    <source>
        <dbReference type="EMBL" id="KAF2291134.1"/>
    </source>
</evidence>
<reference evidence="1 2" key="1">
    <citation type="journal article" date="2020" name="Mol. Plant">
        <title>The Chromosome-Based Rubber Tree Genome Provides New Insights into Spurge Genome Evolution and Rubber Biosynthesis.</title>
        <authorList>
            <person name="Liu J."/>
            <person name="Shi C."/>
            <person name="Shi C.C."/>
            <person name="Li W."/>
            <person name="Zhang Q.J."/>
            <person name="Zhang Y."/>
            <person name="Li K."/>
            <person name="Lu H.F."/>
            <person name="Shi C."/>
            <person name="Zhu S.T."/>
            <person name="Xiao Z.Y."/>
            <person name="Nan H."/>
            <person name="Yue Y."/>
            <person name="Zhu X.G."/>
            <person name="Wu Y."/>
            <person name="Hong X.N."/>
            <person name="Fan G.Y."/>
            <person name="Tong Y."/>
            <person name="Zhang D."/>
            <person name="Mao C.L."/>
            <person name="Liu Y.L."/>
            <person name="Hao S.J."/>
            <person name="Liu W.Q."/>
            <person name="Lv M.Q."/>
            <person name="Zhang H.B."/>
            <person name="Liu Y."/>
            <person name="Hu-Tang G.R."/>
            <person name="Wang J.P."/>
            <person name="Wang J.H."/>
            <person name="Sun Y.H."/>
            <person name="Ni S.B."/>
            <person name="Chen W.B."/>
            <person name="Zhang X.C."/>
            <person name="Jiao Y.N."/>
            <person name="Eichler E.E."/>
            <person name="Li G.H."/>
            <person name="Liu X."/>
            <person name="Gao L.Z."/>
        </authorList>
    </citation>
    <scope>NUCLEOTIDE SEQUENCE [LARGE SCALE GENOMIC DNA]</scope>
    <source>
        <strain evidence="2">cv. GT1</strain>
        <tissue evidence="1">Leaf</tissue>
    </source>
</reference>
<dbReference type="GO" id="GO:0006383">
    <property type="term" value="P:transcription by RNA polymerase III"/>
    <property type="evidence" value="ECO:0007669"/>
    <property type="project" value="InterPro"/>
</dbReference>
<name>A0A6A6KRH9_HEVBR</name>
<sequence length="161" mass="17892">MKCSERGDVARARLCLSKAIRADPNDIALRVLHASLYAKLGDCHRAAESYEQISRVCPEDVEVLKISAKLYAECGQTERSISILENHLKGHPSGADFGVIDLLADLLMETMHIIMLFGILSMLSRFTIRKGNASTIENQSWNLPCSSWNIEKAEVCTSKHC</sequence>
<dbReference type="PANTHER" id="PTHR23082:SF0">
    <property type="entry name" value="GENERAL TRANSCRIPTION FACTOR 3C POLYPEPTIDE 3"/>
    <property type="match status" value="1"/>
</dbReference>
<dbReference type="InterPro" id="IPR039340">
    <property type="entry name" value="Tfc4/TFIIIC-102/Sfc4"/>
</dbReference>
<dbReference type="InterPro" id="IPR011990">
    <property type="entry name" value="TPR-like_helical_dom_sf"/>
</dbReference>